<gene>
    <name evidence="2" type="ORF">OUZ56_010678</name>
</gene>
<dbReference type="EMBL" id="JAOYFB010000037">
    <property type="protein sequence ID" value="KAK4025178.1"/>
    <property type="molecule type" value="Genomic_DNA"/>
</dbReference>
<accession>A0ABR0AJC1</accession>
<evidence type="ECO:0000313" key="3">
    <source>
        <dbReference type="Proteomes" id="UP001234178"/>
    </source>
</evidence>
<evidence type="ECO:0000313" key="2">
    <source>
        <dbReference type="EMBL" id="KAK4025178.1"/>
    </source>
</evidence>
<keyword evidence="3" id="KW-1185">Reference proteome</keyword>
<proteinExistence type="predicted"/>
<sequence length="69" mass="7904">MRRYMWRQASKFIDTTLLDRIAFCAKRQRASESRRPNCSPCLNRVTSEKSDTAAGRLKRSLGRGRPGST</sequence>
<evidence type="ECO:0000256" key="1">
    <source>
        <dbReference type="SAM" id="MobiDB-lite"/>
    </source>
</evidence>
<name>A0ABR0AJC1_9CRUS</name>
<organism evidence="2 3">
    <name type="scientific">Daphnia magna</name>
    <dbReference type="NCBI Taxonomy" id="35525"/>
    <lineage>
        <taxon>Eukaryota</taxon>
        <taxon>Metazoa</taxon>
        <taxon>Ecdysozoa</taxon>
        <taxon>Arthropoda</taxon>
        <taxon>Crustacea</taxon>
        <taxon>Branchiopoda</taxon>
        <taxon>Diplostraca</taxon>
        <taxon>Cladocera</taxon>
        <taxon>Anomopoda</taxon>
        <taxon>Daphniidae</taxon>
        <taxon>Daphnia</taxon>
    </lineage>
</organism>
<dbReference type="Proteomes" id="UP001234178">
    <property type="component" value="Unassembled WGS sequence"/>
</dbReference>
<reference evidence="2 3" key="1">
    <citation type="journal article" date="2023" name="Nucleic Acids Res.">
        <title>The hologenome of Daphnia magna reveals possible DNA methylation and microbiome-mediated evolution of the host genome.</title>
        <authorList>
            <person name="Chaturvedi A."/>
            <person name="Li X."/>
            <person name="Dhandapani V."/>
            <person name="Marshall H."/>
            <person name="Kissane S."/>
            <person name="Cuenca-Cambronero M."/>
            <person name="Asole G."/>
            <person name="Calvet F."/>
            <person name="Ruiz-Romero M."/>
            <person name="Marangio P."/>
            <person name="Guigo R."/>
            <person name="Rago D."/>
            <person name="Mirbahai L."/>
            <person name="Eastwood N."/>
            <person name="Colbourne J.K."/>
            <person name="Zhou J."/>
            <person name="Mallon E."/>
            <person name="Orsini L."/>
        </authorList>
    </citation>
    <scope>NUCLEOTIDE SEQUENCE [LARGE SCALE GENOMIC DNA]</scope>
    <source>
        <strain evidence="2">LRV0_1</strain>
    </source>
</reference>
<protein>
    <submittedName>
        <fullName evidence="2">Uncharacterized protein</fullName>
    </submittedName>
</protein>
<feature type="region of interest" description="Disordered" evidence="1">
    <location>
        <begin position="44"/>
        <end position="69"/>
    </location>
</feature>
<comment type="caution">
    <text evidence="2">The sequence shown here is derived from an EMBL/GenBank/DDBJ whole genome shotgun (WGS) entry which is preliminary data.</text>
</comment>